<dbReference type="InterPro" id="IPR005905">
    <property type="entry name" value="D_ala_D_ala"/>
</dbReference>
<dbReference type="AlphaFoldDB" id="A0A519BCE0"/>
<reference evidence="15 16" key="1">
    <citation type="submission" date="2019-01" db="EMBL/GenBank/DDBJ databases">
        <title>Insights into ecological role of a new deltaproteobacterial order Candidatus Sinidesulfobacterales (Sva0485) by metagenomics and metatranscriptomics.</title>
        <authorList>
            <person name="Tan S."/>
            <person name="Liu J."/>
            <person name="Fang Y."/>
            <person name="Hedlund B.P."/>
            <person name="Lian Z.H."/>
            <person name="Huang L.Y."/>
            <person name="Li J.T."/>
            <person name="Huang L.N."/>
            <person name="Li W.J."/>
            <person name="Jiang H.C."/>
            <person name="Dong H.L."/>
            <person name="Shu W.S."/>
        </authorList>
    </citation>
    <scope>NUCLEOTIDE SEQUENCE [LARGE SCALE GENOMIC DNA]</scope>
    <source>
        <strain evidence="15">AP3</strain>
    </source>
</reference>
<dbReference type="NCBIfam" id="TIGR01205">
    <property type="entry name" value="D_ala_D_alaTIGR"/>
    <property type="match status" value="1"/>
</dbReference>
<dbReference type="SUPFAM" id="SSF56059">
    <property type="entry name" value="Glutathione synthetase ATP-binding domain-like"/>
    <property type="match status" value="1"/>
</dbReference>
<dbReference type="InterPro" id="IPR011127">
    <property type="entry name" value="Dala_Dala_lig_N"/>
</dbReference>
<comment type="caution">
    <text evidence="15">The sequence shown here is derived from an EMBL/GenBank/DDBJ whole genome shotgun (WGS) entry which is preliminary data.</text>
</comment>
<dbReference type="InterPro" id="IPR011761">
    <property type="entry name" value="ATP-grasp"/>
</dbReference>
<comment type="pathway">
    <text evidence="10">Cell wall biogenesis; peptidoglycan biosynthesis.</text>
</comment>
<dbReference type="InterPro" id="IPR011095">
    <property type="entry name" value="Dala_Dala_lig_C"/>
</dbReference>
<dbReference type="PANTHER" id="PTHR23132">
    <property type="entry name" value="D-ALANINE--D-ALANINE LIGASE"/>
    <property type="match status" value="1"/>
</dbReference>
<evidence type="ECO:0000259" key="14">
    <source>
        <dbReference type="PROSITE" id="PS50975"/>
    </source>
</evidence>
<dbReference type="GO" id="GO:0005737">
    <property type="term" value="C:cytoplasm"/>
    <property type="evidence" value="ECO:0007669"/>
    <property type="project" value="UniProtKB-SubCell"/>
</dbReference>
<evidence type="ECO:0000256" key="2">
    <source>
        <dbReference type="ARBA" id="ARBA00010871"/>
    </source>
</evidence>
<protein>
    <recommendedName>
        <fullName evidence="10">D-alanine--D-alanine ligase</fullName>
        <ecNumber evidence="10">6.3.2.4</ecNumber>
    </recommendedName>
    <alternativeName>
        <fullName evidence="10">D-Ala-D-Ala ligase</fullName>
    </alternativeName>
    <alternativeName>
        <fullName evidence="10">D-alanylalanine synthetase</fullName>
    </alternativeName>
</protein>
<organism evidence="15 16">
    <name type="scientific">Candidatus Acidulodesulfobacterium ferriphilum</name>
    <dbReference type="NCBI Taxonomy" id="2597223"/>
    <lineage>
        <taxon>Bacteria</taxon>
        <taxon>Deltaproteobacteria</taxon>
        <taxon>Candidatus Acidulodesulfobacterales</taxon>
        <taxon>Candidatus Acidulodesulfobacterium</taxon>
    </lineage>
</organism>
<keyword evidence="8 10" id="KW-0573">Peptidoglycan synthesis</keyword>
<dbReference type="PIRSF" id="PIRSF039102">
    <property type="entry name" value="Ddl/VanB"/>
    <property type="match status" value="1"/>
</dbReference>
<keyword evidence="12" id="KW-0479">Metal-binding</keyword>
<dbReference type="Gene3D" id="3.30.470.20">
    <property type="entry name" value="ATP-grasp fold, B domain"/>
    <property type="match status" value="1"/>
</dbReference>
<evidence type="ECO:0000313" key="16">
    <source>
        <dbReference type="Proteomes" id="UP000320813"/>
    </source>
</evidence>
<evidence type="ECO:0000256" key="7">
    <source>
        <dbReference type="ARBA" id="ARBA00022960"/>
    </source>
</evidence>
<dbReference type="Pfam" id="PF01820">
    <property type="entry name" value="Dala_Dala_lig_N"/>
    <property type="match status" value="1"/>
</dbReference>
<feature type="binding site" evidence="12">
    <location>
        <position position="274"/>
    </location>
    <ligand>
        <name>Mg(2+)</name>
        <dbReference type="ChEBI" id="CHEBI:18420"/>
        <label>2</label>
    </ligand>
</feature>
<keyword evidence="3 10" id="KW-0963">Cytoplasm</keyword>
<dbReference type="GO" id="GO:0005524">
    <property type="term" value="F:ATP binding"/>
    <property type="evidence" value="ECO:0007669"/>
    <property type="project" value="UniProtKB-UniRule"/>
</dbReference>
<comment type="subcellular location">
    <subcellularLocation>
        <location evidence="1 10">Cytoplasm</location>
    </subcellularLocation>
</comment>
<dbReference type="PANTHER" id="PTHR23132:SF23">
    <property type="entry name" value="D-ALANINE--D-ALANINE LIGASE B"/>
    <property type="match status" value="1"/>
</dbReference>
<comment type="function">
    <text evidence="10">Cell wall formation.</text>
</comment>
<dbReference type="Proteomes" id="UP000320813">
    <property type="component" value="Unassembled WGS sequence"/>
</dbReference>
<feature type="active site" evidence="11">
    <location>
        <position position="151"/>
    </location>
</feature>
<dbReference type="NCBIfam" id="NF002378">
    <property type="entry name" value="PRK01372.1"/>
    <property type="match status" value="1"/>
</dbReference>
<keyword evidence="9 10" id="KW-0961">Cell wall biogenesis/degradation</keyword>
<keyword evidence="7 10" id="KW-0133">Cell shape</keyword>
<dbReference type="Gene3D" id="3.40.50.20">
    <property type="match status" value="1"/>
</dbReference>
<keyword evidence="12" id="KW-0460">Magnesium</keyword>
<dbReference type="PROSITE" id="PS00843">
    <property type="entry name" value="DALA_DALA_LIGASE_1"/>
    <property type="match status" value="1"/>
</dbReference>
<feature type="active site" evidence="11">
    <location>
        <position position="20"/>
    </location>
</feature>
<dbReference type="Gene3D" id="3.30.1490.20">
    <property type="entry name" value="ATP-grasp fold, A domain"/>
    <property type="match status" value="1"/>
</dbReference>
<dbReference type="EC" id="6.3.2.4" evidence="10"/>
<comment type="catalytic activity">
    <reaction evidence="10">
        <text>2 D-alanine + ATP = D-alanyl-D-alanine + ADP + phosphate + H(+)</text>
        <dbReference type="Rhea" id="RHEA:11224"/>
        <dbReference type="ChEBI" id="CHEBI:15378"/>
        <dbReference type="ChEBI" id="CHEBI:30616"/>
        <dbReference type="ChEBI" id="CHEBI:43474"/>
        <dbReference type="ChEBI" id="CHEBI:57416"/>
        <dbReference type="ChEBI" id="CHEBI:57822"/>
        <dbReference type="ChEBI" id="CHEBI:456216"/>
        <dbReference type="EC" id="6.3.2.4"/>
    </reaction>
</comment>
<dbReference type="PROSITE" id="PS50975">
    <property type="entry name" value="ATP_GRASP"/>
    <property type="match status" value="1"/>
</dbReference>
<evidence type="ECO:0000256" key="10">
    <source>
        <dbReference type="HAMAP-Rule" id="MF_00047"/>
    </source>
</evidence>
<dbReference type="EMBL" id="SGBD01000001">
    <property type="protein sequence ID" value="RZD14951.1"/>
    <property type="molecule type" value="Genomic_DNA"/>
</dbReference>
<evidence type="ECO:0000256" key="11">
    <source>
        <dbReference type="PIRSR" id="PIRSR039102-1"/>
    </source>
</evidence>
<dbReference type="GO" id="GO:0046872">
    <property type="term" value="F:metal ion binding"/>
    <property type="evidence" value="ECO:0007669"/>
    <property type="project" value="UniProtKB-KW"/>
</dbReference>
<sequence length="311" mass="34045">MKDSLKKLRIGVLMGGRSAEREISLKTGNAVLNAFIGMGYDAFGFDTDENFTENLKKIDICFIALHGTFGEDGRVQGVLDLFGIPYTGSGVEASAIAMDKIRSKVIFSYYGLKTPPFFLVVKDEDREGEVFKSKFGQFNPPYFVKPNSSGSSVGCSIVNSTGEELEQALNNAFKYDDEILVEKYIKGREIQFAVVSGKPLGCVEVKPKDVFYSYAAKYTKGQTEYLLDPILSKEEYDACESAAVNAHKLIGCKGVSRTDMILGGEGNAYVLEINTLPGLTEFSLVPMIAGNKGISFNELIENITIDAITKK</sequence>
<proteinExistence type="inferred from homology"/>
<accession>A0A519BCE0</accession>
<dbReference type="UniPathway" id="UPA00219"/>
<evidence type="ECO:0000256" key="3">
    <source>
        <dbReference type="ARBA" id="ARBA00022490"/>
    </source>
</evidence>
<evidence type="ECO:0000256" key="8">
    <source>
        <dbReference type="ARBA" id="ARBA00022984"/>
    </source>
</evidence>
<gene>
    <name evidence="10" type="primary">ddl</name>
    <name evidence="15" type="ORF">EVJ47_01335</name>
</gene>
<evidence type="ECO:0000256" key="12">
    <source>
        <dbReference type="PIRSR" id="PIRSR039102-3"/>
    </source>
</evidence>
<dbReference type="Pfam" id="PF07478">
    <property type="entry name" value="Dala_Dala_lig_C"/>
    <property type="match status" value="1"/>
</dbReference>
<feature type="binding site" evidence="12">
    <location>
        <position position="259"/>
    </location>
    <ligand>
        <name>Mg(2+)</name>
        <dbReference type="ChEBI" id="CHEBI:18420"/>
        <label>1</label>
    </ligand>
</feature>
<keyword evidence="5 13" id="KW-0547">Nucleotide-binding</keyword>
<evidence type="ECO:0000256" key="13">
    <source>
        <dbReference type="PROSITE-ProRule" id="PRU00409"/>
    </source>
</evidence>
<dbReference type="InterPro" id="IPR013815">
    <property type="entry name" value="ATP_grasp_subdomain_1"/>
</dbReference>
<evidence type="ECO:0000256" key="9">
    <source>
        <dbReference type="ARBA" id="ARBA00023316"/>
    </source>
</evidence>
<dbReference type="PROSITE" id="PS00844">
    <property type="entry name" value="DALA_DALA_LIGASE_2"/>
    <property type="match status" value="1"/>
</dbReference>
<comment type="similarity">
    <text evidence="2 10">Belongs to the D-alanine--D-alanine ligase family.</text>
</comment>
<feature type="active site" evidence="11">
    <location>
        <position position="283"/>
    </location>
</feature>
<feature type="binding site" evidence="12">
    <location>
        <position position="272"/>
    </location>
    <ligand>
        <name>Mg(2+)</name>
        <dbReference type="ChEBI" id="CHEBI:18420"/>
        <label>2</label>
    </ligand>
</feature>
<dbReference type="SUPFAM" id="SSF52440">
    <property type="entry name" value="PreATP-grasp domain"/>
    <property type="match status" value="1"/>
</dbReference>
<keyword evidence="4 10" id="KW-0436">Ligase</keyword>
<evidence type="ECO:0000256" key="6">
    <source>
        <dbReference type="ARBA" id="ARBA00022840"/>
    </source>
</evidence>
<comment type="cofactor">
    <cofactor evidence="12">
        <name>Mg(2+)</name>
        <dbReference type="ChEBI" id="CHEBI:18420"/>
    </cofactor>
    <cofactor evidence="12">
        <name>Mn(2+)</name>
        <dbReference type="ChEBI" id="CHEBI:29035"/>
    </cofactor>
    <text evidence="12">Binds 2 magnesium or manganese ions per subunit.</text>
</comment>
<evidence type="ECO:0000313" key="15">
    <source>
        <dbReference type="EMBL" id="RZD14951.1"/>
    </source>
</evidence>
<dbReference type="GO" id="GO:0071555">
    <property type="term" value="P:cell wall organization"/>
    <property type="evidence" value="ECO:0007669"/>
    <property type="project" value="UniProtKB-KW"/>
</dbReference>
<dbReference type="GO" id="GO:0009252">
    <property type="term" value="P:peptidoglycan biosynthetic process"/>
    <property type="evidence" value="ECO:0007669"/>
    <property type="project" value="UniProtKB-UniRule"/>
</dbReference>
<evidence type="ECO:0000256" key="5">
    <source>
        <dbReference type="ARBA" id="ARBA00022741"/>
    </source>
</evidence>
<keyword evidence="6 13" id="KW-0067">ATP-binding</keyword>
<dbReference type="InterPro" id="IPR000291">
    <property type="entry name" value="D-Ala_lig_Van_CS"/>
</dbReference>
<evidence type="ECO:0000256" key="1">
    <source>
        <dbReference type="ARBA" id="ARBA00004496"/>
    </source>
</evidence>
<dbReference type="HAMAP" id="MF_00047">
    <property type="entry name" value="Dala_Dala_lig"/>
    <property type="match status" value="1"/>
</dbReference>
<feature type="binding site" evidence="12">
    <location>
        <position position="272"/>
    </location>
    <ligand>
        <name>Mg(2+)</name>
        <dbReference type="ChEBI" id="CHEBI:18420"/>
        <label>1</label>
    </ligand>
</feature>
<dbReference type="GO" id="GO:0008360">
    <property type="term" value="P:regulation of cell shape"/>
    <property type="evidence" value="ECO:0007669"/>
    <property type="project" value="UniProtKB-KW"/>
</dbReference>
<dbReference type="GO" id="GO:0008716">
    <property type="term" value="F:D-alanine-D-alanine ligase activity"/>
    <property type="evidence" value="ECO:0007669"/>
    <property type="project" value="UniProtKB-UniRule"/>
</dbReference>
<keyword evidence="12" id="KW-0464">Manganese</keyword>
<evidence type="ECO:0000256" key="4">
    <source>
        <dbReference type="ARBA" id="ARBA00022598"/>
    </source>
</evidence>
<name>A0A519BCE0_9DELT</name>
<feature type="domain" description="ATP-grasp" evidence="14">
    <location>
        <begin position="104"/>
        <end position="305"/>
    </location>
</feature>
<dbReference type="InterPro" id="IPR016185">
    <property type="entry name" value="PreATP-grasp_dom_sf"/>
</dbReference>